<dbReference type="Proteomes" id="UP000184356">
    <property type="component" value="Unassembled WGS sequence"/>
</dbReference>
<dbReference type="GeneID" id="63766999"/>
<dbReference type="RefSeq" id="XP_040704760.1">
    <property type="nucleotide sequence ID" value="XM_040850926.1"/>
</dbReference>
<name>A0A1L9TNG1_9EURO</name>
<reference evidence="2" key="1">
    <citation type="journal article" date="2017" name="Genome Biol.">
        <title>Comparative genomics reveals high biological diversity and specific adaptations in the industrially and medically important fungal genus Aspergillus.</title>
        <authorList>
            <person name="de Vries R.P."/>
            <person name="Riley R."/>
            <person name="Wiebenga A."/>
            <person name="Aguilar-Osorio G."/>
            <person name="Amillis S."/>
            <person name="Uchima C.A."/>
            <person name="Anderluh G."/>
            <person name="Asadollahi M."/>
            <person name="Askin M."/>
            <person name="Barry K."/>
            <person name="Battaglia E."/>
            <person name="Bayram O."/>
            <person name="Benocci T."/>
            <person name="Braus-Stromeyer S.A."/>
            <person name="Caldana C."/>
            <person name="Canovas D."/>
            <person name="Cerqueira G.C."/>
            <person name="Chen F."/>
            <person name="Chen W."/>
            <person name="Choi C."/>
            <person name="Clum A."/>
            <person name="Dos Santos R.A."/>
            <person name="Damasio A.R."/>
            <person name="Diallinas G."/>
            <person name="Emri T."/>
            <person name="Fekete E."/>
            <person name="Flipphi M."/>
            <person name="Freyberg S."/>
            <person name="Gallo A."/>
            <person name="Gournas C."/>
            <person name="Habgood R."/>
            <person name="Hainaut M."/>
            <person name="Harispe M.L."/>
            <person name="Henrissat B."/>
            <person name="Hilden K.S."/>
            <person name="Hope R."/>
            <person name="Hossain A."/>
            <person name="Karabika E."/>
            <person name="Karaffa L."/>
            <person name="Karanyi Z."/>
            <person name="Krasevec N."/>
            <person name="Kuo A."/>
            <person name="Kusch H."/>
            <person name="LaButti K."/>
            <person name="Lagendijk E.L."/>
            <person name="Lapidus A."/>
            <person name="Levasseur A."/>
            <person name="Lindquist E."/>
            <person name="Lipzen A."/>
            <person name="Logrieco A.F."/>
            <person name="MacCabe A."/>
            <person name="Maekelae M.R."/>
            <person name="Malavazi I."/>
            <person name="Melin P."/>
            <person name="Meyer V."/>
            <person name="Mielnichuk N."/>
            <person name="Miskei M."/>
            <person name="Molnar A.P."/>
            <person name="Mule G."/>
            <person name="Ngan C.Y."/>
            <person name="Orejas M."/>
            <person name="Orosz E."/>
            <person name="Ouedraogo J.P."/>
            <person name="Overkamp K.M."/>
            <person name="Park H.-S."/>
            <person name="Perrone G."/>
            <person name="Piumi F."/>
            <person name="Punt P.J."/>
            <person name="Ram A.F."/>
            <person name="Ramon A."/>
            <person name="Rauscher S."/>
            <person name="Record E."/>
            <person name="Riano-Pachon D.M."/>
            <person name="Robert V."/>
            <person name="Roehrig J."/>
            <person name="Ruller R."/>
            <person name="Salamov A."/>
            <person name="Salih N.S."/>
            <person name="Samson R.A."/>
            <person name="Sandor E."/>
            <person name="Sanguinetti M."/>
            <person name="Schuetze T."/>
            <person name="Sepcic K."/>
            <person name="Shelest E."/>
            <person name="Sherlock G."/>
            <person name="Sophianopoulou V."/>
            <person name="Squina F.M."/>
            <person name="Sun H."/>
            <person name="Susca A."/>
            <person name="Todd R.B."/>
            <person name="Tsang A."/>
            <person name="Unkles S.E."/>
            <person name="van de Wiele N."/>
            <person name="van Rossen-Uffink D."/>
            <person name="Oliveira J.V."/>
            <person name="Vesth T.C."/>
            <person name="Visser J."/>
            <person name="Yu J.-H."/>
            <person name="Zhou M."/>
            <person name="Andersen M.R."/>
            <person name="Archer D.B."/>
            <person name="Baker S.E."/>
            <person name="Benoit I."/>
            <person name="Brakhage A.A."/>
            <person name="Braus G.H."/>
            <person name="Fischer R."/>
            <person name="Frisvad J.C."/>
            <person name="Goldman G.H."/>
            <person name="Houbraken J."/>
            <person name="Oakley B."/>
            <person name="Pocsi I."/>
            <person name="Scazzocchio C."/>
            <person name="Seiboth B."/>
            <person name="vanKuyk P.A."/>
            <person name="Wortman J."/>
            <person name="Dyer P.S."/>
            <person name="Grigoriev I.V."/>
        </authorList>
    </citation>
    <scope>NUCLEOTIDE SEQUENCE [LARGE SCALE GENOMIC DNA]</scope>
    <source>
        <strain evidence="2">CBS 593.65</strain>
    </source>
</reference>
<keyword evidence="2" id="KW-1185">Reference proteome</keyword>
<dbReference type="EMBL" id="KV878584">
    <property type="protein sequence ID" value="OJJ60954.1"/>
    <property type="molecule type" value="Genomic_DNA"/>
</dbReference>
<dbReference type="VEuPathDB" id="FungiDB:ASPSYDRAFT_780691"/>
<evidence type="ECO:0000313" key="2">
    <source>
        <dbReference type="Proteomes" id="UP000184356"/>
    </source>
</evidence>
<dbReference type="AlphaFoldDB" id="A0A1L9TNG1"/>
<evidence type="ECO:0000313" key="1">
    <source>
        <dbReference type="EMBL" id="OJJ60954.1"/>
    </source>
</evidence>
<dbReference type="STRING" id="1036612.A0A1L9TNG1"/>
<organism evidence="1 2">
    <name type="scientific">Aspergillus sydowii CBS 593.65</name>
    <dbReference type="NCBI Taxonomy" id="1036612"/>
    <lineage>
        <taxon>Eukaryota</taxon>
        <taxon>Fungi</taxon>
        <taxon>Dikarya</taxon>
        <taxon>Ascomycota</taxon>
        <taxon>Pezizomycotina</taxon>
        <taxon>Eurotiomycetes</taxon>
        <taxon>Eurotiomycetidae</taxon>
        <taxon>Eurotiales</taxon>
        <taxon>Aspergillaceae</taxon>
        <taxon>Aspergillus</taxon>
        <taxon>Aspergillus subgen. Nidulantes</taxon>
    </lineage>
</organism>
<proteinExistence type="predicted"/>
<accession>A0A1L9TNG1</accession>
<protein>
    <submittedName>
        <fullName evidence="1">Uncharacterized protein</fullName>
    </submittedName>
</protein>
<dbReference type="OrthoDB" id="2161780at2759"/>
<gene>
    <name evidence="1" type="ORF">ASPSYDRAFT_780691</name>
</gene>
<sequence length="69" mass="7814">MCAMNPAVEPETIDNVIRQVDRVAQSEASKLRKVYRPNVAKKLCTHCQKCPGVDVFQDVHYQPLSSKEL</sequence>